<gene>
    <name evidence="1" type="ORF">ZHD862_LOCUS32278</name>
</gene>
<dbReference type="EMBL" id="CAJNOT010003447">
    <property type="protein sequence ID" value="CAF1384177.1"/>
    <property type="molecule type" value="Genomic_DNA"/>
</dbReference>
<comment type="caution">
    <text evidence="1">The sequence shown here is derived from an EMBL/GenBank/DDBJ whole genome shotgun (WGS) entry which is preliminary data.</text>
</comment>
<evidence type="ECO:0000313" key="2">
    <source>
        <dbReference type="Proteomes" id="UP000663864"/>
    </source>
</evidence>
<organism evidence="1 2">
    <name type="scientific">Rotaria sordida</name>
    <dbReference type="NCBI Taxonomy" id="392033"/>
    <lineage>
        <taxon>Eukaryota</taxon>
        <taxon>Metazoa</taxon>
        <taxon>Spiralia</taxon>
        <taxon>Gnathifera</taxon>
        <taxon>Rotifera</taxon>
        <taxon>Eurotatoria</taxon>
        <taxon>Bdelloidea</taxon>
        <taxon>Philodinida</taxon>
        <taxon>Philodinidae</taxon>
        <taxon>Rotaria</taxon>
    </lineage>
</organism>
<dbReference type="Proteomes" id="UP000663864">
    <property type="component" value="Unassembled WGS sequence"/>
</dbReference>
<accession>A0A815JMR7</accession>
<proteinExistence type="predicted"/>
<sequence>MSINGSLIQVKRMNSSVHACDLPMNISWETNGTIVAENLTTEYCTLNSAHLCNPKEIQKYTSSDIITATSQGLNQPQSIYVDSSTDGMYILDFGSNDTTVLDHYEFHYRVQL</sequence>
<protein>
    <submittedName>
        <fullName evidence="1">Uncharacterized protein</fullName>
    </submittedName>
</protein>
<reference evidence="1" key="1">
    <citation type="submission" date="2021-02" db="EMBL/GenBank/DDBJ databases">
        <authorList>
            <person name="Nowell W R."/>
        </authorList>
    </citation>
    <scope>NUCLEOTIDE SEQUENCE</scope>
</reference>
<evidence type="ECO:0000313" key="1">
    <source>
        <dbReference type="EMBL" id="CAF1384177.1"/>
    </source>
</evidence>
<dbReference type="AlphaFoldDB" id="A0A815JMR7"/>
<name>A0A815JMR7_9BILA</name>